<dbReference type="Proteomes" id="UP001501736">
    <property type="component" value="Unassembled WGS sequence"/>
</dbReference>
<dbReference type="InterPro" id="IPR050857">
    <property type="entry name" value="D-2-hydroxyacid_DH"/>
</dbReference>
<dbReference type="EMBL" id="BAAAYG010000007">
    <property type="protein sequence ID" value="GAA3286224.1"/>
    <property type="molecule type" value="Genomic_DNA"/>
</dbReference>
<evidence type="ECO:0000256" key="4">
    <source>
        <dbReference type="RuleBase" id="RU003719"/>
    </source>
</evidence>
<keyword evidence="2 4" id="KW-0560">Oxidoreductase</keyword>
<dbReference type="SUPFAM" id="SSF52283">
    <property type="entry name" value="Formate/glycerate dehydrogenase catalytic domain-like"/>
    <property type="match status" value="1"/>
</dbReference>
<evidence type="ECO:0000259" key="6">
    <source>
        <dbReference type="Pfam" id="PF02826"/>
    </source>
</evidence>
<name>A0ABP6RDQ2_9MICC</name>
<dbReference type="PANTHER" id="PTHR42789">
    <property type="entry name" value="D-ISOMER SPECIFIC 2-HYDROXYACID DEHYDROGENASE FAMILY PROTEIN (AFU_ORTHOLOGUE AFUA_6G10090)"/>
    <property type="match status" value="1"/>
</dbReference>
<evidence type="ECO:0000313" key="8">
    <source>
        <dbReference type="Proteomes" id="UP001501736"/>
    </source>
</evidence>
<dbReference type="InterPro" id="IPR036291">
    <property type="entry name" value="NAD(P)-bd_dom_sf"/>
</dbReference>
<evidence type="ECO:0000256" key="1">
    <source>
        <dbReference type="ARBA" id="ARBA00005854"/>
    </source>
</evidence>
<comment type="caution">
    <text evidence="7">The sequence shown here is derived from an EMBL/GenBank/DDBJ whole genome shotgun (WGS) entry which is preliminary data.</text>
</comment>
<keyword evidence="3" id="KW-0520">NAD</keyword>
<reference evidence="8" key="1">
    <citation type="journal article" date="2019" name="Int. J. Syst. Evol. Microbiol.">
        <title>The Global Catalogue of Microorganisms (GCM) 10K type strain sequencing project: providing services to taxonomists for standard genome sequencing and annotation.</title>
        <authorList>
            <consortium name="The Broad Institute Genomics Platform"/>
            <consortium name="The Broad Institute Genome Sequencing Center for Infectious Disease"/>
            <person name="Wu L."/>
            <person name="Ma J."/>
        </authorList>
    </citation>
    <scope>NUCLEOTIDE SEQUENCE [LARGE SCALE GENOMIC DNA]</scope>
    <source>
        <strain evidence="8">JCM 11483</strain>
    </source>
</reference>
<sequence length="345" mass="35333">MSDAPVPEEPVEAPRVLITPTSLCRDPDAAPLRRLRAAGVEPVLNPHGRPLSAAELVELLGSLAPATAPTASPRGGGGVRGLVAGLDEITADVLDAAPALQVVARYGVGTDRVDLEAARRRGVRVTNAPGSNAQAVAELAVGLMFAVAREIPRLDAGVRAGGWPRGAGLELSGRTLGLVGFGAIGRRVAAAAAGLGMEVLAHDPGRSDDDVAADGAAPVDLDELCRRSGVVSLHVPLLESTRHLLDARRLALLADDAIVINTARGGLLDEQAAREALDAGTLHGVGLDAYAVEPPTESVLVGHERTVTTPHAGAHTAEAVERMGTMAVENLLAELAGRPGPDRVV</sequence>
<dbReference type="Pfam" id="PF02826">
    <property type="entry name" value="2-Hacid_dh_C"/>
    <property type="match status" value="1"/>
</dbReference>
<evidence type="ECO:0000259" key="5">
    <source>
        <dbReference type="Pfam" id="PF00389"/>
    </source>
</evidence>
<evidence type="ECO:0000313" key="7">
    <source>
        <dbReference type="EMBL" id="GAA3286224.1"/>
    </source>
</evidence>
<gene>
    <name evidence="7" type="ORF">GCM10020260_20550</name>
</gene>
<feature type="domain" description="D-isomer specific 2-hydroxyacid dehydrogenase catalytic" evidence="5">
    <location>
        <begin position="85"/>
        <end position="344"/>
    </location>
</feature>
<dbReference type="InterPro" id="IPR029753">
    <property type="entry name" value="D-isomer_DH_CS"/>
</dbReference>
<feature type="domain" description="D-isomer specific 2-hydroxyacid dehydrogenase NAD-binding" evidence="6">
    <location>
        <begin position="141"/>
        <end position="313"/>
    </location>
</feature>
<dbReference type="CDD" id="cd12172">
    <property type="entry name" value="PGDH_like_2"/>
    <property type="match status" value="1"/>
</dbReference>
<evidence type="ECO:0000256" key="2">
    <source>
        <dbReference type="ARBA" id="ARBA00023002"/>
    </source>
</evidence>
<dbReference type="PROSITE" id="PS00671">
    <property type="entry name" value="D_2_HYDROXYACID_DH_3"/>
    <property type="match status" value="1"/>
</dbReference>
<evidence type="ECO:0000256" key="3">
    <source>
        <dbReference type="ARBA" id="ARBA00023027"/>
    </source>
</evidence>
<dbReference type="Gene3D" id="3.40.50.720">
    <property type="entry name" value="NAD(P)-binding Rossmann-like Domain"/>
    <property type="match status" value="2"/>
</dbReference>
<dbReference type="RefSeq" id="WP_344720961.1">
    <property type="nucleotide sequence ID" value="NZ_BAAAYG010000007.1"/>
</dbReference>
<accession>A0ABP6RDQ2</accession>
<dbReference type="PANTHER" id="PTHR42789:SF1">
    <property type="entry name" value="D-ISOMER SPECIFIC 2-HYDROXYACID DEHYDROGENASE FAMILY PROTEIN (AFU_ORTHOLOGUE AFUA_6G10090)"/>
    <property type="match status" value="1"/>
</dbReference>
<dbReference type="InterPro" id="IPR006139">
    <property type="entry name" value="D-isomer_2_OHA_DH_cat_dom"/>
</dbReference>
<protein>
    <submittedName>
        <fullName evidence="7">Phosphoglycerate dehydrogenase</fullName>
    </submittedName>
</protein>
<comment type="similarity">
    <text evidence="1 4">Belongs to the D-isomer specific 2-hydroxyacid dehydrogenase family.</text>
</comment>
<organism evidence="7 8">
    <name type="scientific">Nesterenkonia halobia</name>
    <dbReference type="NCBI Taxonomy" id="37922"/>
    <lineage>
        <taxon>Bacteria</taxon>
        <taxon>Bacillati</taxon>
        <taxon>Actinomycetota</taxon>
        <taxon>Actinomycetes</taxon>
        <taxon>Micrococcales</taxon>
        <taxon>Micrococcaceae</taxon>
        <taxon>Nesterenkonia</taxon>
    </lineage>
</organism>
<dbReference type="Pfam" id="PF00389">
    <property type="entry name" value="2-Hacid_dh"/>
    <property type="match status" value="1"/>
</dbReference>
<proteinExistence type="inferred from homology"/>
<dbReference type="InterPro" id="IPR006140">
    <property type="entry name" value="D-isomer_DH_NAD-bd"/>
</dbReference>
<dbReference type="SUPFAM" id="SSF51735">
    <property type="entry name" value="NAD(P)-binding Rossmann-fold domains"/>
    <property type="match status" value="1"/>
</dbReference>
<keyword evidence="8" id="KW-1185">Reference proteome</keyword>